<evidence type="ECO:0000256" key="5">
    <source>
        <dbReference type="ARBA" id="ARBA00023242"/>
    </source>
</evidence>
<keyword evidence="10" id="KW-1185">Reference proteome</keyword>
<proteinExistence type="inferred from homology"/>
<dbReference type="AlphaFoldDB" id="A0AAD9JRY7"/>
<keyword evidence="5 6" id="KW-0539">Nucleus</keyword>
<comment type="subcellular location">
    <subcellularLocation>
        <location evidence="1 6 7">Nucleus</location>
    </subcellularLocation>
</comment>
<organism evidence="9 10">
    <name type="scientific">Paralvinella palmiformis</name>
    <dbReference type="NCBI Taxonomy" id="53620"/>
    <lineage>
        <taxon>Eukaryota</taxon>
        <taxon>Metazoa</taxon>
        <taxon>Spiralia</taxon>
        <taxon>Lophotrochozoa</taxon>
        <taxon>Annelida</taxon>
        <taxon>Polychaeta</taxon>
        <taxon>Sedentaria</taxon>
        <taxon>Canalipalpata</taxon>
        <taxon>Terebellida</taxon>
        <taxon>Terebelliformia</taxon>
        <taxon>Alvinellidae</taxon>
        <taxon>Paralvinella</taxon>
    </lineage>
</organism>
<evidence type="ECO:0000256" key="2">
    <source>
        <dbReference type="ARBA" id="ARBA00010896"/>
    </source>
</evidence>
<dbReference type="InterPro" id="IPR009057">
    <property type="entry name" value="Homeodomain-like_sf"/>
</dbReference>
<dbReference type="SMART" id="SM00389">
    <property type="entry name" value="HOX"/>
    <property type="match status" value="1"/>
</dbReference>
<keyword evidence="4 6" id="KW-0371">Homeobox</keyword>
<dbReference type="Gene3D" id="1.10.10.60">
    <property type="entry name" value="Homeodomain-like"/>
    <property type="match status" value="1"/>
</dbReference>
<protein>
    <recommendedName>
        <fullName evidence="8">Homeobox domain-containing protein</fullName>
    </recommendedName>
</protein>
<evidence type="ECO:0000313" key="10">
    <source>
        <dbReference type="Proteomes" id="UP001208570"/>
    </source>
</evidence>
<dbReference type="PANTHER" id="PTHR24341:SF6">
    <property type="entry name" value="HOMEOBOX PROTEIN INVECTED"/>
    <property type="match status" value="1"/>
</dbReference>
<gene>
    <name evidence="9" type="ORF">LSH36_184g05011</name>
</gene>
<dbReference type="PROSITE" id="PS00027">
    <property type="entry name" value="HOMEOBOX_1"/>
    <property type="match status" value="1"/>
</dbReference>
<dbReference type="CDD" id="cd00086">
    <property type="entry name" value="homeodomain"/>
    <property type="match status" value="1"/>
</dbReference>
<feature type="domain" description="Homeobox" evidence="8">
    <location>
        <begin position="313"/>
        <end position="373"/>
    </location>
</feature>
<evidence type="ECO:0000256" key="7">
    <source>
        <dbReference type="RuleBase" id="RU000682"/>
    </source>
</evidence>
<dbReference type="GO" id="GO:0000978">
    <property type="term" value="F:RNA polymerase II cis-regulatory region sequence-specific DNA binding"/>
    <property type="evidence" value="ECO:0007669"/>
    <property type="project" value="TreeGrafter"/>
</dbReference>
<evidence type="ECO:0000256" key="3">
    <source>
        <dbReference type="ARBA" id="ARBA00023125"/>
    </source>
</evidence>
<accession>A0AAD9JRY7</accession>
<dbReference type="SUPFAM" id="SSF46689">
    <property type="entry name" value="Homeodomain-like"/>
    <property type="match status" value="1"/>
</dbReference>
<dbReference type="GO" id="GO:0000981">
    <property type="term" value="F:DNA-binding transcription factor activity, RNA polymerase II-specific"/>
    <property type="evidence" value="ECO:0007669"/>
    <property type="project" value="InterPro"/>
</dbReference>
<dbReference type="Pfam" id="PF00046">
    <property type="entry name" value="Homeodomain"/>
    <property type="match status" value="1"/>
</dbReference>
<dbReference type="PANTHER" id="PTHR24341">
    <property type="entry name" value="HOMEOBOX PROTEIN ENGRAILED"/>
    <property type="match status" value="1"/>
</dbReference>
<evidence type="ECO:0000256" key="4">
    <source>
        <dbReference type="ARBA" id="ARBA00023155"/>
    </source>
</evidence>
<name>A0AAD9JRY7_9ANNE</name>
<dbReference type="InterPro" id="IPR001356">
    <property type="entry name" value="HD"/>
</dbReference>
<dbReference type="Proteomes" id="UP001208570">
    <property type="component" value="Unassembled WGS sequence"/>
</dbReference>
<comment type="caution">
    <text evidence="9">The sequence shown here is derived from an EMBL/GenBank/DDBJ whole genome shotgun (WGS) entry which is preliminary data.</text>
</comment>
<dbReference type="InterPro" id="IPR017970">
    <property type="entry name" value="Homeobox_CS"/>
</dbReference>
<evidence type="ECO:0000256" key="6">
    <source>
        <dbReference type="PROSITE-ProRule" id="PRU00108"/>
    </source>
</evidence>
<reference evidence="9" key="1">
    <citation type="journal article" date="2023" name="Mol. Biol. Evol.">
        <title>Third-Generation Sequencing Reveals the Adaptive Role of the Epigenome in Three Deep-Sea Polychaetes.</title>
        <authorList>
            <person name="Perez M."/>
            <person name="Aroh O."/>
            <person name="Sun Y."/>
            <person name="Lan Y."/>
            <person name="Juniper S.K."/>
            <person name="Young C.R."/>
            <person name="Angers B."/>
            <person name="Qian P.Y."/>
        </authorList>
    </citation>
    <scope>NUCLEOTIDE SEQUENCE</scope>
    <source>
        <strain evidence="9">P08H-3</strain>
    </source>
</reference>
<dbReference type="PROSITE" id="PS50071">
    <property type="entry name" value="HOMEOBOX_2"/>
    <property type="match status" value="1"/>
</dbReference>
<dbReference type="GO" id="GO:0005634">
    <property type="term" value="C:nucleus"/>
    <property type="evidence" value="ECO:0007669"/>
    <property type="project" value="UniProtKB-SubCell"/>
</dbReference>
<comment type="similarity">
    <text evidence="2">Belongs to the engrailed homeobox family.</text>
</comment>
<sequence length="379" mass="43738">MGDIPNDAVISSVEVGYREGVSGYRETGISHHICNYTSEIPGPGCQIRYLQDSRRRCDPIIALDDVFADEIISCPVQQQYDVVTGNDYNFWHSCPQTSNMITANAHVRASPESDFRNRELKWSPPTNGPELHKDYSPNIVYPVMPTNFEQLKLIDNRCHNNFPIDPEPQHPPLDRYYKTSRYGIKPPGSLNSVLTDNDFIQIQNRQTSPRNQFVMRANPVICPVFRSPSDERHLSRGVMPTRRHTINRVMFRAEQPHPREVTMRKPVTPEMMMWKKGDNPSLRQCAVDRVVPNVGVRRNQVKRDDVACPDPATKTTKSRTFISDSQLSRLREEFTANCYLCRERRLALSMELGMGENQVKIWFQNNRAKVKKKSYQKDQ</sequence>
<dbReference type="InterPro" id="IPR050720">
    <property type="entry name" value="Engrailed_Homeobox_TFs"/>
</dbReference>
<feature type="DNA-binding region" description="Homeobox" evidence="6">
    <location>
        <begin position="315"/>
        <end position="374"/>
    </location>
</feature>
<keyword evidence="3 6" id="KW-0238">DNA-binding</keyword>
<evidence type="ECO:0000259" key="8">
    <source>
        <dbReference type="PROSITE" id="PS50071"/>
    </source>
</evidence>
<evidence type="ECO:0000313" key="9">
    <source>
        <dbReference type="EMBL" id="KAK2157806.1"/>
    </source>
</evidence>
<evidence type="ECO:0000256" key="1">
    <source>
        <dbReference type="ARBA" id="ARBA00004123"/>
    </source>
</evidence>
<dbReference type="GO" id="GO:0030182">
    <property type="term" value="P:neuron differentiation"/>
    <property type="evidence" value="ECO:0007669"/>
    <property type="project" value="TreeGrafter"/>
</dbReference>
<dbReference type="EMBL" id="JAODUP010000184">
    <property type="protein sequence ID" value="KAK2157806.1"/>
    <property type="molecule type" value="Genomic_DNA"/>
</dbReference>